<keyword evidence="7" id="KW-1185">Reference proteome</keyword>
<evidence type="ECO:0000256" key="2">
    <source>
        <dbReference type="ARBA" id="ARBA00023155"/>
    </source>
</evidence>
<dbReference type="PROSITE" id="PS50071">
    <property type="entry name" value="HOMEOBOX_2"/>
    <property type="match status" value="1"/>
</dbReference>
<feature type="domain" description="Homeobox" evidence="5">
    <location>
        <begin position="113"/>
        <end position="149"/>
    </location>
</feature>
<dbReference type="InterPro" id="IPR001356">
    <property type="entry name" value="HD"/>
</dbReference>
<protein>
    <recommendedName>
        <fullName evidence="5">Homeobox domain-containing protein</fullName>
    </recommendedName>
</protein>
<dbReference type="Pfam" id="PF05920">
    <property type="entry name" value="Homeobox_KN"/>
    <property type="match status" value="1"/>
</dbReference>
<name>A0ABQ8GHJ6_9PEZI</name>
<dbReference type="InterPro" id="IPR009057">
    <property type="entry name" value="Homeodomain-like_sf"/>
</dbReference>
<comment type="subcellular location">
    <subcellularLocation>
        <location evidence="4">Nucleus</location>
    </subcellularLocation>
</comment>
<evidence type="ECO:0000256" key="4">
    <source>
        <dbReference type="PROSITE-ProRule" id="PRU00108"/>
    </source>
</evidence>
<evidence type="ECO:0000313" key="7">
    <source>
        <dbReference type="Proteomes" id="UP000774617"/>
    </source>
</evidence>
<evidence type="ECO:0000256" key="3">
    <source>
        <dbReference type="ARBA" id="ARBA00023242"/>
    </source>
</evidence>
<evidence type="ECO:0000313" key="6">
    <source>
        <dbReference type="EMBL" id="KAH7053373.1"/>
    </source>
</evidence>
<dbReference type="SUPFAM" id="SSF46689">
    <property type="entry name" value="Homeodomain-like"/>
    <property type="match status" value="1"/>
</dbReference>
<feature type="DNA-binding region" description="Homeobox" evidence="4">
    <location>
        <begin position="115"/>
        <end position="150"/>
    </location>
</feature>
<dbReference type="InterPro" id="IPR008422">
    <property type="entry name" value="KN_HD"/>
</dbReference>
<proteinExistence type="predicted"/>
<accession>A0ABQ8GHJ6</accession>
<sequence length="166" mass="17952">MRPGSQSPGPGCDLYSIASSPDCRPVSCDTVAPEALFNADAEMTPAELVPGDPSNDSAPDNFSIAEKALESLRTCPDDEELPRSICERRPALHTSEASGPHIPTGQGMIRRADPYPSAKEFFELHEAAGYPLKNILTWFSNTRVRISKPTSAPLSSSVYRMPFAQS</sequence>
<gene>
    <name evidence="6" type="ORF">B0J12DRAFT_54330</name>
</gene>
<reference evidence="6 7" key="1">
    <citation type="journal article" date="2021" name="Nat. Commun.">
        <title>Genetic determinants of endophytism in the Arabidopsis root mycobiome.</title>
        <authorList>
            <person name="Mesny F."/>
            <person name="Miyauchi S."/>
            <person name="Thiergart T."/>
            <person name="Pickel B."/>
            <person name="Atanasova L."/>
            <person name="Karlsson M."/>
            <person name="Huettel B."/>
            <person name="Barry K.W."/>
            <person name="Haridas S."/>
            <person name="Chen C."/>
            <person name="Bauer D."/>
            <person name="Andreopoulos W."/>
            <person name="Pangilinan J."/>
            <person name="LaButti K."/>
            <person name="Riley R."/>
            <person name="Lipzen A."/>
            <person name="Clum A."/>
            <person name="Drula E."/>
            <person name="Henrissat B."/>
            <person name="Kohler A."/>
            <person name="Grigoriev I.V."/>
            <person name="Martin F.M."/>
            <person name="Hacquard S."/>
        </authorList>
    </citation>
    <scope>NUCLEOTIDE SEQUENCE [LARGE SCALE GENOMIC DNA]</scope>
    <source>
        <strain evidence="6 7">MPI-SDFR-AT-0080</strain>
    </source>
</reference>
<dbReference type="Proteomes" id="UP000774617">
    <property type="component" value="Unassembled WGS sequence"/>
</dbReference>
<dbReference type="EMBL" id="JAGTJR010000010">
    <property type="protein sequence ID" value="KAH7053373.1"/>
    <property type="molecule type" value="Genomic_DNA"/>
</dbReference>
<comment type="caution">
    <text evidence="6">The sequence shown here is derived from an EMBL/GenBank/DDBJ whole genome shotgun (WGS) entry which is preliminary data.</text>
</comment>
<evidence type="ECO:0000259" key="5">
    <source>
        <dbReference type="PROSITE" id="PS50071"/>
    </source>
</evidence>
<keyword evidence="2 4" id="KW-0371">Homeobox</keyword>
<evidence type="ECO:0000256" key="1">
    <source>
        <dbReference type="ARBA" id="ARBA00023125"/>
    </source>
</evidence>
<keyword evidence="1 4" id="KW-0238">DNA-binding</keyword>
<dbReference type="Gene3D" id="1.10.10.60">
    <property type="entry name" value="Homeodomain-like"/>
    <property type="match status" value="1"/>
</dbReference>
<keyword evidence="3 4" id="KW-0539">Nucleus</keyword>
<organism evidence="6 7">
    <name type="scientific">Macrophomina phaseolina</name>
    <dbReference type="NCBI Taxonomy" id="35725"/>
    <lineage>
        <taxon>Eukaryota</taxon>
        <taxon>Fungi</taxon>
        <taxon>Dikarya</taxon>
        <taxon>Ascomycota</taxon>
        <taxon>Pezizomycotina</taxon>
        <taxon>Dothideomycetes</taxon>
        <taxon>Dothideomycetes incertae sedis</taxon>
        <taxon>Botryosphaeriales</taxon>
        <taxon>Botryosphaeriaceae</taxon>
        <taxon>Macrophomina</taxon>
    </lineage>
</organism>